<dbReference type="Proteomes" id="UP000053405">
    <property type="component" value="Unassembled WGS sequence"/>
</dbReference>
<dbReference type="STRING" id="1121927.GOHSU_12_00260"/>
<gene>
    <name evidence="1" type="ORF">GOHSU_12_00260</name>
</gene>
<sequence>MASEPMTPAGSEAIRVQLSPCVGGLVRTWYHDGGQTHLWSSPDADWLTGALATGRIGRTHRAHPRDDAEDQRHFREVGLLSTESGTLVVHGPDETVLRLEPVDQPHDDSVAGDFHDVLTQAVEHCVATGEYLIVEQGDPTAPGEPFCLFTVIDGEDGPICVIDTAPDPHGSQLWEPHLIAGRPTQELSASATPEALSVAPTLMIDAISRWGLEPWDLAFTFGTP</sequence>
<comment type="caution">
    <text evidence="1">The sequence shown here is derived from an EMBL/GenBank/DDBJ whole genome shotgun (WGS) entry which is preliminary data.</text>
</comment>
<reference evidence="1 2" key="1">
    <citation type="submission" date="2012-12" db="EMBL/GenBank/DDBJ databases">
        <title>Whole genome shotgun sequence of Gordonia hirsuta NBRC 16056.</title>
        <authorList>
            <person name="Isaki-Nakamura S."/>
            <person name="Hosoyama A."/>
            <person name="Tsuchikane K."/>
            <person name="Katsumata H."/>
            <person name="Baba S."/>
            <person name="Yamazaki S."/>
            <person name="Fujita N."/>
        </authorList>
    </citation>
    <scope>NUCLEOTIDE SEQUENCE [LARGE SCALE GENOMIC DNA]</scope>
    <source>
        <strain evidence="1 2">NBRC 16056</strain>
    </source>
</reference>
<evidence type="ECO:0000313" key="2">
    <source>
        <dbReference type="Proteomes" id="UP000053405"/>
    </source>
</evidence>
<name>L7L7B4_9ACTN</name>
<dbReference type="AlphaFoldDB" id="L7L7B4"/>
<keyword evidence="2" id="KW-1185">Reference proteome</keyword>
<accession>L7L7B4</accession>
<dbReference type="eggNOG" id="ENOG5031FUU">
    <property type="taxonomic scope" value="Bacteria"/>
</dbReference>
<protein>
    <submittedName>
        <fullName evidence="1">Uncharacterized protein</fullName>
    </submittedName>
</protein>
<dbReference type="RefSeq" id="WP_005937220.1">
    <property type="nucleotide sequence ID" value="NZ_ATVK01000045.1"/>
</dbReference>
<dbReference type="OrthoDB" id="4376098at2"/>
<dbReference type="EMBL" id="BANT01000012">
    <property type="protein sequence ID" value="GAC56636.1"/>
    <property type="molecule type" value="Genomic_DNA"/>
</dbReference>
<evidence type="ECO:0000313" key="1">
    <source>
        <dbReference type="EMBL" id="GAC56636.1"/>
    </source>
</evidence>
<organism evidence="1 2">
    <name type="scientific">Gordonia hirsuta DSM 44140 = NBRC 16056</name>
    <dbReference type="NCBI Taxonomy" id="1121927"/>
    <lineage>
        <taxon>Bacteria</taxon>
        <taxon>Bacillati</taxon>
        <taxon>Actinomycetota</taxon>
        <taxon>Actinomycetes</taxon>
        <taxon>Mycobacteriales</taxon>
        <taxon>Gordoniaceae</taxon>
        <taxon>Gordonia</taxon>
    </lineage>
</organism>
<proteinExistence type="predicted"/>